<dbReference type="VEuPathDB" id="VectorBase:PPAI000033"/>
<accession>A0A1B0CYF9</accession>
<dbReference type="PANTHER" id="PTHR23010:SF1">
    <property type="entry name" value="MIDNOLIN"/>
    <property type="match status" value="1"/>
</dbReference>
<dbReference type="AlphaFoldDB" id="A0A1B0CYF9"/>
<protein>
    <submittedName>
        <fullName evidence="3">Uncharacterized protein</fullName>
    </submittedName>
</protein>
<dbReference type="EnsemblMetazoa" id="PPAI000033-RA">
    <property type="protein sequence ID" value="PPAI000033-PA"/>
    <property type="gene ID" value="PPAI000033"/>
</dbReference>
<organism evidence="3 4">
    <name type="scientific">Phlebotomus papatasi</name>
    <name type="common">Sandfly</name>
    <dbReference type="NCBI Taxonomy" id="29031"/>
    <lineage>
        <taxon>Eukaryota</taxon>
        <taxon>Metazoa</taxon>
        <taxon>Ecdysozoa</taxon>
        <taxon>Arthropoda</taxon>
        <taxon>Hexapoda</taxon>
        <taxon>Insecta</taxon>
        <taxon>Pterygota</taxon>
        <taxon>Neoptera</taxon>
        <taxon>Endopterygota</taxon>
        <taxon>Diptera</taxon>
        <taxon>Nematocera</taxon>
        <taxon>Psychodoidea</taxon>
        <taxon>Psychodidae</taxon>
        <taxon>Phlebotomus</taxon>
        <taxon>Phlebotomus</taxon>
    </lineage>
</organism>
<keyword evidence="4" id="KW-1185">Reference proteome</keyword>
<sequence>MENSGSDSRDAPSGCGIEDSATPITINISTTTGGNFTQTVETHYTVENLKKIVAKKLRVAKDRICLLHRERVSNLKTPPFCCHTADWRPEVGPVRAKGPERKATQFAGG</sequence>
<name>A0A1B0CYF9_PHLPP</name>
<dbReference type="InterPro" id="IPR029071">
    <property type="entry name" value="Ubiquitin-like_domsf"/>
</dbReference>
<dbReference type="InterPro" id="IPR039336">
    <property type="entry name" value="Midnolin"/>
</dbReference>
<proteinExistence type="predicted"/>
<dbReference type="Gene3D" id="3.10.20.90">
    <property type="entry name" value="Phosphatidylinositol 3-kinase Catalytic Subunit, Chain A, domain 1"/>
    <property type="match status" value="1"/>
</dbReference>
<dbReference type="Proteomes" id="UP000092462">
    <property type="component" value="Unassembled WGS sequence"/>
</dbReference>
<evidence type="ECO:0000256" key="2">
    <source>
        <dbReference type="ARBA" id="ARBA00023242"/>
    </source>
</evidence>
<dbReference type="SUPFAM" id="SSF54236">
    <property type="entry name" value="Ubiquitin-like"/>
    <property type="match status" value="1"/>
</dbReference>
<evidence type="ECO:0000313" key="4">
    <source>
        <dbReference type="Proteomes" id="UP000092462"/>
    </source>
</evidence>
<dbReference type="EMBL" id="AJVK01000139">
    <property type="status" value="NOT_ANNOTATED_CDS"/>
    <property type="molecule type" value="Genomic_DNA"/>
</dbReference>
<comment type="subcellular location">
    <subcellularLocation>
        <location evidence="1">Nucleus</location>
    </subcellularLocation>
</comment>
<dbReference type="GO" id="GO:0005634">
    <property type="term" value="C:nucleus"/>
    <property type="evidence" value="ECO:0007669"/>
    <property type="project" value="UniProtKB-SubCell"/>
</dbReference>
<dbReference type="VEuPathDB" id="VectorBase:PPAPM1_004073"/>
<dbReference type="PANTHER" id="PTHR23010">
    <property type="entry name" value="MIDNOLIN"/>
    <property type="match status" value="1"/>
</dbReference>
<evidence type="ECO:0000256" key="1">
    <source>
        <dbReference type="ARBA" id="ARBA00004123"/>
    </source>
</evidence>
<reference evidence="3" key="1">
    <citation type="submission" date="2022-08" db="UniProtKB">
        <authorList>
            <consortium name="EnsemblMetazoa"/>
        </authorList>
    </citation>
    <scope>IDENTIFICATION</scope>
    <source>
        <strain evidence="3">Israel</strain>
    </source>
</reference>
<keyword evidence="2" id="KW-0539">Nucleus</keyword>
<evidence type="ECO:0000313" key="3">
    <source>
        <dbReference type="EnsemblMetazoa" id="PPAI000033-PA"/>
    </source>
</evidence>